<feature type="domain" description="DUF6841" evidence="1">
    <location>
        <begin position="72"/>
        <end position="175"/>
    </location>
</feature>
<sequence>MIIHRDLLKSFRFNIELQRPRSMSVCVRFLVAILMLTAGVCADNARAEGLSPAEEEVSVMLDSYTASFAGKRAEEVAFFFHIPMTTIFDTGVVALDTGTDVIRYVQSIQNRLVEMDYAYSEWTKFQIKELTPSLVIGSTSAARYDGDGGLIAETGSTYVLRKTEDGWKIVTFINHDPDQVLVLE</sequence>
<name>A0A382FEK7_9ZZZZ</name>
<dbReference type="Pfam" id="PF20795">
    <property type="entry name" value="DUF6841"/>
    <property type="match status" value="1"/>
</dbReference>
<accession>A0A382FEK7</accession>
<gene>
    <name evidence="2" type="ORF">METZ01_LOCUS214370</name>
</gene>
<dbReference type="EMBL" id="UINC01049571">
    <property type="protein sequence ID" value="SVB61516.1"/>
    <property type="molecule type" value="Genomic_DNA"/>
</dbReference>
<proteinExistence type="predicted"/>
<evidence type="ECO:0000313" key="2">
    <source>
        <dbReference type="EMBL" id="SVB61516.1"/>
    </source>
</evidence>
<organism evidence="2">
    <name type="scientific">marine metagenome</name>
    <dbReference type="NCBI Taxonomy" id="408172"/>
    <lineage>
        <taxon>unclassified sequences</taxon>
        <taxon>metagenomes</taxon>
        <taxon>ecological metagenomes</taxon>
    </lineage>
</organism>
<protein>
    <recommendedName>
        <fullName evidence="1">DUF6841 domain-containing protein</fullName>
    </recommendedName>
</protein>
<dbReference type="AlphaFoldDB" id="A0A382FEK7"/>
<dbReference type="InterPro" id="IPR049219">
    <property type="entry name" value="DUF6841"/>
</dbReference>
<evidence type="ECO:0000259" key="1">
    <source>
        <dbReference type="Pfam" id="PF20795"/>
    </source>
</evidence>
<reference evidence="2" key="1">
    <citation type="submission" date="2018-05" db="EMBL/GenBank/DDBJ databases">
        <authorList>
            <person name="Lanie J.A."/>
            <person name="Ng W.-L."/>
            <person name="Kazmierczak K.M."/>
            <person name="Andrzejewski T.M."/>
            <person name="Davidsen T.M."/>
            <person name="Wayne K.J."/>
            <person name="Tettelin H."/>
            <person name="Glass J.I."/>
            <person name="Rusch D."/>
            <person name="Podicherti R."/>
            <person name="Tsui H.-C.T."/>
            <person name="Winkler M.E."/>
        </authorList>
    </citation>
    <scope>NUCLEOTIDE SEQUENCE</scope>
</reference>